<keyword evidence="3" id="KW-0012">Acyltransferase</keyword>
<feature type="transmembrane region" description="Helical" evidence="1">
    <location>
        <begin position="75"/>
        <end position="95"/>
    </location>
</feature>
<accession>A0A096B2W7</accession>
<dbReference type="GO" id="GO:0000271">
    <property type="term" value="P:polysaccharide biosynthetic process"/>
    <property type="evidence" value="ECO:0007669"/>
    <property type="project" value="TreeGrafter"/>
</dbReference>
<comment type="caution">
    <text evidence="3">The sequence shown here is derived from an EMBL/GenBank/DDBJ whole genome shotgun (WGS) entry which is preliminary data.</text>
</comment>
<feature type="transmembrane region" description="Helical" evidence="1">
    <location>
        <begin position="276"/>
        <end position="295"/>
    </location>
</feature>
<dbReference type="PANTHER" id="PTHR23028:SF53">
    <property type="entry name" value="ACYL_TRANSF_3 DOMAIN-CONTAINING PROTEIN"/>
    <property type="match status" value="1"/>
</dbReference>
<feature type="transmembrane region" description="Helical" evidence="1">
    <location>
        <begin position="158"/>
        <end position="177"/>
    </location>
</feature>
<evidence type="ECO:0000313" key="3">
    <source>
        <dbReference type="EMBL" id="KGF53380.1"/>
    </source>
</evidence>
<dbReference type="Proteomes" id="UP000029614">
    <property type="component" value="Unassembled WGS sequence"/>
</dbReference>
<dbReference type="GO" id="GO:0016747">
    <property type="term" value="F:acyltransferase activity, transferring groups other than amino-acyl groups"/>
    <property type="evidence" value="ECO:0007669"/>
    <property type="project" value="InterPro"/>
</dbReference>
<keyword evidence="4" id="KW-1185">Reference proteome</keyword>
<dbReference type="OrthoDB" id="9806160at2"/>
<keyword evidence="1" id="KW-1133">Transmembrane helix</keyword>
<feature type="domain" description="Acyltransferase 3" evidence="2">
    <location>
        <begin position="21"/>
        <end position="326"/>
    </location>
</feature>
<dbReference type="GO" id="GO:0016020">
    <property type="term" value="C:membrane"/>
    <property type="evidence" value="ECO:0007669"/>
    <property type="project" value="TreeGrafter"/>
</dbReference>
<evidence type="ECO:0000259" key="2">
    <source>
        <dbReference type="Pfam" id="PF01757"/>
    </source>
</evidence>
<feature type="transmembrane region" description="Helical" evidence="1">
    <location>
        <begin position="12"/>
        <end position="33"/>
    </location>
</feature>
<gene>
    <name evidence="3" type="ORF">HMPREF9302_00370</name>
</gene>
<evidence type="ECO:0000313" key="4">
    <source>
        <dbReference type="Proteomes" id="UP000029614"/>
    </source>
</evidence>
<dbReference type="EMBL" id="JRNU01000001">
    <property type="protein sequence ID" value="KGF53380.1"/>
    <property type="molecule type" value="Genomic_DNA"/>
</dbReference>
<feature type="transmembrane region" description="Helical" evidence="1">
    <location>
        <begin position="133"/>
        <end position="151"/>
    </location>
</feature>
<protein>
    <submittedName>
        <fullName evidence="3">Acyltransferase</fullName>
    </submittedName>
</protein>
<proteinExistence type="predicted"/>
<dbReference type="RefSeq" id="WP_036853746.1">
    <property type="nucleotide sequence ID" value="NZ_JRNU01000001.1"/>
</dbReference>
<reference evidence="3 4" key="1">
    <citation type="submission" date="2014-07" db="EMBL/GenBank/DDBJ databases">
        <authorList>
            <person name="McCorrison J."/>
            <person name="Sanka R."/>
            <person name="Torralba M."/>
            <person name="Gillis M."/>
            <person name="Haft D.H."/>
            <person name="Methe B."/>
            <person name="Sutton G."/>
            <person name="Nelson K.E."/>
        </authorList>
    </citation>
    <scope>NUCLEOTIDE SEQUENCE [LARGE SCALE GENOMIC DNA]</scope>
    <source>
        <strain evidence="3 4">DNF00058</strain>
    </source>
</reference>
<keyword evidence="3" id="KW-0808">Transferase</keyword>
<organism evidence="3 4">
    <name type="scientific">Prevotella amnii DNF00058</name>
    <dbReference type="NCBI Taxonomy" id="1401066"/>
    <lineage>
        <taxon>Bacteria</taxon>
        <taxon>Pseudomonadati</taxon>
        <taxon>Bacteroidota</taxon>
        <taxon>Bacteroidia</taxon>
        <taxon>Bacteroidales</taxon>
        <taxon>Prevotellaceae</taxon>
        <taxon>Prevotella</taxon>
    </lineage>
</organism>
<sequence length="342" mass="40658">MKFKDIEIGNISRFRGELMGAAMLFVILFHVGLPRDDMFFGLRRIGNIGVDIFLFLSGMGLWFSWTSHPYIKDFYLRRILRVYPMWIIMASLYYIPDFLCPNIVRHGGHSTSIIDLIGDITINWDFWLNDELTFWYIPATMMLYLVTPLYLKIIIKHPIYRWLPIVMLMWCILVEYVTPIHDIFGHLEIFWSRVPIYFIGINMGAAVKRKEKMDGAAVWMILLVFFMALASSIFLEQVKHGMFPIFLERMLYIPLTVTSILILNRAFRHTPKWFNNCFKFIGMVSLEAYLIHDHFVLRYLEEFQWTYWITFIATFSLTIPIAWIFHTLVSKLVITPIERFIR</sequence>
<dbReference type="PANTHER" id="PTHR23028">
    <property type="entry name" value="ACETYLTRANSFERASE"/>
    <property type="match status" value="1"/>
</dbReference>
<evidence type="ECO:0000256" key="1">
    <source>
        <dbReference type="SAM" id="Phobius"/>
    </source>
</evidence>
<feature type="transmembrane region" description="Helical" evidence="1">
    <location>
        <begin position="189"/>
        <end position="207"/>
    </location>
</feature>
<feature type="transmembrane region" description="Helical" evidence="1">
    <location>
        <begin position="307"/>
        <end position="329"/>
    </location>
</feature>
<feature type="transmembrane region" description="Helical" evidence="1">
    <location>
        <begin position="45"/>
        <end position="63"/>
    </location>
</feature>
<dbReference type="InterPro" id="IPR050879">
    <property type="entry name" value="Acyltransferase_3"/>
</dbReference>
<name>A0A096B2W7_9BACT</name>
<keyword evidence="1" id="KW-0472">Membrane</keyword>
<feature type="transmembrane region" description="Helical" evidence="1">
    <location>
        <begin position="241"/>
        <end position="264"/>
    </location>
</feature>
<dbReference type="AlphaFoldDB" id="A0A096B2W7"/>
<keyword evidence="1" id="KW-0812">Transmembrane</keyword>
<dbReference type="Pfam" id="PF01757">
    <property type="entry name" value="Acyl_transf_3"/>
    <property type="match status" value="1"/>
</dbReference>
<dbReference type="InterPro" id="IPR002656">
    <property type="entry name" value="Acyl_transf_3_dom"/>
</dbReference>
<feature type="transmembrane region" description="Helical" evidence="1">
    <location>
        <begin position="216"/>
        <end position="235"/>
    </location>
</feature>